<dbReference type="SUPFAM" id="SSF53756">
    <property type="entry name" value="UDP-Glycosyltransferase/glycogen phosphorylase"/>
    <property type="match status" value="1"/>
</dbReference>
<dbReference type="AlphaFoldDB" id="A0A832J6S6"/>
<keyword evidence="5 8" id="KW-0808">Transferase</keyword>
<comment type="pathway">
    <text evidence="1 8">Bacterial outer membrane biogenesis; LPS core biosynthesis.</text>
</comment>
<gene>
    <name evidence="9" type="ORF">ENJ65_03930</name>
</gene>
<keyword evidence="8" id="KW-1003">Cell membrane</keyword>
<reference evidence="9" key="1">
    <citation type="journal article" date="2020" name="mSystems">
        <title>Genome- and Community-Level Interaction Insights into Carbon Utilization and Element Cycling Functions of Hydrothermarchaeota in Hydrothermal Sediment.</title>
        <authorList>
            <person name="Zhou Z."/>
            <person name="Liu Y."/>
            <person name="Xu W."/>
            <person name="Pan J."/>
            <person name="Luo Z.H."/>
            <person name="Li M."/>
        </authorList>
    </citation>
    <scope>NUCLEOTIDE SEQUENCE [LARGE SCALE GENOMIC DNA]</scope>
    <source>
        <strain evidence="9">HyVt-505</strain>
    </source>
</reference>
<sequence length="204" mass="21928">AALRGGLFGQRPVWLAASTHAGEDELLLQAFAEVRQYQPDLLLLLVPRHPERFAAVAELCQDQGYEVVRRSEGRPCSDATAVFIGDSMGELLLFLAAADLCFMGGSLVPTGGHNLLEPAAVGVPVVFGPHMFNFAVISQMFLERDAARQVADSAELARVVAGLFENAGLRRGLSERAGQLLLENRGAQARLEALIEQQLSSSSD</sequence>
<comment type="function">
    <text evidence="8">Involved in lipopolysaccharide (LPS) biosynthesis. Catalyzes the transfer of 3-deoxy-D-manno-octulosonate (Kdo) residue(s) from CMP-Kdo to lipid IV(A), the tetraacyldisaccharide-1,4'-bisphosphate precursor of lipid A.</text>
</comment>
<dbReference type="FunFam" id="3.40.50.2000:FF:000032">
    <property type="entry name" value="3-deoxy-D-manno-octulosonic acid transferase"/>
    <property type="match status" value="1"/>
</dbReference>
<evidence type="ECO:0000313" key="9">
    <source>
        <dbReference type="EMBL" id="HHJ80764.1"/>
    </source>
</evidence>
<evidence type="ECO:0000256" key="6">
    <source>
        <dbReference type="ARBA" id="ARBA00031445"/>
    </source>
</evidence>
<evidence type="ECO:0000256" key="1">
    <source>
        <dbReference type="ARBA" id="ARBA00004713"/>
    </source>
</evidence>
<dbReference type="EMBL" id="DRNF01000249">
    <property type="protein sequence ID" value="HHJ80764.1"/>
    <property type="molecule type" value="Genomic_DNA"/>
</dbReference>
<evidence type="ECO:0000256" key="5">
    <source>
        <dbReference type="ARBA" id="ARBA00022679"/>
    </source>
</evidence>
<dbReference type="PANTHER" id="PTHR42755">
    <property type="entry name" value="3-DEOXY-MANNO-OCTULOSONATE CYTIDYLYLTRANSFERASE"/>
    <property type="match status" value="1"/>
</dbReference>
<dbReference type="Gene3D" id="3.40.50.2000">
    <property type="entry name" value="Glycogen Phosphorylase B"/>
    <property type="match status" value="1"/>
</dbReference>
<protein>
    <recommendedName>
        <fullName evidence="4 8">3-deoxy-D-manno-octulosonic acid transferase</fullName>
        <shortName evidence="8">Kdo transferase</shortName>
        <ecNumber evidence="3 8">2.4.99.12</ecNumber>
    </recommendedName>
    <alternativeName>
        <fullName evidence="6 8">Lipid IV(A) 3-deoxy-D-manno-octulosonic acid transferase</fullName>
    </alternativeName>
</protein>
<dbReference type="GO" id="GO:0043842">
    <property type="term" value="F:Kdo transferase activity"/>
    <property type="evidence" value="ECO:0007669"/>
    <property type="project" value="UniProtKB-EC"/>
</dbReference>
<comment type="catalytic activity">
    <reaction evidence="7 8">
        <text>lipid IVA (E. coli) + CMP-3-deoxy-beta-D-manno-octulosonate = alpha-Kdo-(2-&gt;6)-lipid IVA (E. coli) + CMP + H(+)</text>
        <dbReference type="Rhea" id="RHEA:28066"/>
        <dbReference type="ChEBI" id="CHEBI:15378"/>
        <dbReference type="ChEBI" id="CHEBI:58603"/>
        <dbReference type="ChEBI" id="CHEBI:60364"/>
        <dbReference type="ChEBI" id="CHEBI:60377"/>
        <dbReference type="ChEBI" id="CHEBI:85987"/>
        <dbReference type="EC" id="2.4.99.12"/>
    </reaction>
</comment>
<comment type="caution">
    <text evidence="9">The sequence shown here is derived from an EMBL/GenBank/DDBJ whole genome shotgun (WGS) entry which is preliminary data.</text>
</comment>
<keyword evidence="8" id="KW-0448">Lipopolysaccharide biosynthesis</keyword>
<name>A0A832J6S6_9GAMM</name>
<keyword evidence="8" id="KW-0472">Membrane</keyword>
<evidence type="ECO:0000256" key="8">
    <source>
        <dbReference type="RuleBase" id="RU365103"/>
    </source>
</evidence>
<feature type="non-terminal residue" evidence="9">
    <location>
        <position position="1"/>
    </location>
</feature>
<dbReference type="Proteomes" id="UP000885832">
    <property type="component" value="Unassembled WGS sequence"/>
</dbReference>
<proteinExistence type="inferred from homology"/>
<evidence type="ECO:0000256" key="4">
    <source>
        <dbReference type="ARBA" id="ARBA00019077"/>
    </source>
</evidence>
<accession>A0A832J6S6</accession>
<evidence type="ECO:0000256" key="3">
    <source>
        <dbReference type="ARBA" id="ARBA00012621"/>
    </source>
</evidence>
<dbReference type="EC" id="2.4.99.12" evidence="3 8"/>
<dbReference type="GO" id="GO:0005886">
    <property type="term" value="C:plasma membrane"/>
    <property type="evidence" value="ECO:0007669"/>
    <property type="project" value="UniProtKB-SubCell"/>
</dbReference>
<comment type="subcellular location">
    <subcellularLocation>
        <location evidence="8">Cell membrane</location>
    </subcellularLocation>
</comment>
<dbReference type="GO" id="GO:0009244">
    <property type="term" value="P:lipopolysaccharide core region biosynthetic process"/>
    <property type="evidence" value="ECO:0007669"/>
    <property type="project" value="UniProtKB-UniRule"/>
</dbReference>
<dbReference type="InterPro" id="IPR039901">
    <property type="entry name" value="Kdotransferase"/>
</dbReference>
<dbReference type="GO" id="GO:0009245">
    <property type="term" value="P:lipid A biosynthetic process"/>
    <property type="evidence" value="ECO:0007669"/>
    <property type="project" value="TreeGrafter"/>
</dbReference>
<dbReference type="PANTHER" id="PTHR42755:SF1">
    <property type="entry name" value="3-DEOXY-D-MANNO-OCTULOSONIC ACID TRANSFERASE, MITOCHONDRIAL-RELATED"/>
    <property type="match status" value="1"/>
</dbReference>
<comment type="similarity">
    <text evidence="2">Belongs to the glycosyltransferase group 1 family. Glycosyltransferase 30 subfamily.</text>
</comment>
<evidence type="ECO:0000256" key="2">
    <source>
        <dbReference type="ARBA" id="ARBA00006380"/>
    </source>
</evidence>
<evidence type="ECO:0000256" key="7">
    <source>
        <dbReference type="ARBA" id="ARBA00049183"/>
    </source>
</evidence>
<organism evidence="9">
    <name type="scientific">Candidatus Tenderia electrophaga</name>
    <dbReference type="NCBI Taxonomy" id="1748243"/>
    <lineage>
        <taxon>Bacteria</taxon>
        <taxon>Pseudomonadati</taxon>
        <taxon>Pseudomonadota</taxon>
        <taxon>Gammaproteobacteria</taxon>
        <taxon>Candidatus Tenderiales</taxon>
        <taxon>Candidatus Tenderiaceae</taxon>
        <taxon>Candidatus Tenderia</taxon>
    </lineage>
</organism>
<dbReference type="UniPathway" id="UPA00958"/>